<proteinExistence type="predicted"/>
<keyword evidence="3" id="KW-1185">Reference proteome</keyword>
<sequence length="136" mass="15728">MEEENQPKAKKRKVRDSNDECSEEETDMFCETAIKQPDLSLVKTGNYVIVAYQDQWYLGYVVKIDTDQKILKVKFMTPCHQKGLFMWPMRDDIQNVKPDFLLDVGIVPDCVNYGRQWSTRNGAAEADAYPHAECLT</sequence>
<accession>A0A9D4IZR1</accession>
<evidence type="ECO:0008006" key="4">
    <source>
        <dbReference type="Google" id="ProtNLM"/>
    </source>
</evidence>
<gene>
    <name evidence="2" type="ORF">DPMN_168571</name>
</gene>
<dbReference type="Proteomes" id="UP000828390">
    <property type="component" value="Unassembled WGS sequence"/>
</dbReference>
<organism evidence="2 3">
    <name type="scientific">Dreissena polymorpha</name>
    <name type="common">Zebra mussel</name>
    <name type="synonym">Mytilus polymorpha</name>
    <dbReference type="NCBI Taxonomy" id="45954"/>
    <lineage>
        <taxon>Eukaryota</taxon>
        <taxon>Metazoa</taxon>
        <taxon>Spiralia</taxon>
        <taxon>Lophotrochozoa</taxon>
        <taxon>Mollusca</taxon>
        <taxon>Bivalvia</taxon>
        <taxon>Autobranchia</taxon>
        <taxon>Heteroconchia</taxon>
        <taxon>Euheterodonta</taxon>
        <taxon>Imparidentia</taxon>
        <taxon>Neoheterodontei</taxon>
        <taxon>Myida</taxon>
        <taxon>Dreissenoidea</taxon>
        <taxon>Dreissenidae</taxon>
        <taxon>Dreissena</taxon>
    </lineage>
</organism>
<comment type="caution">
    <text evidence="2">The sequence shown here is derived from an EMBL/GenBank/DDBJ whole genome shotgun (WGS) entry which is preliminary data.</text>
</comment>
<evidence type="ECO:0000256" key="1">
    <source>
        <dbReference type="SAM" id="MobiDB-lite"/>
    </source>
</evidence>
<dbReference type="AlphaFoldDB" id="A0A9D4IZR1"/>
<reference evidence="2" key="2">
    <citation type="submission" date="2020-11" db="EMBL/GenBank/DDBJ databases">
        <authorList>
            <person name="McCartney M.A."/>
            <person name="Auch B."/>
            <person name="Kono T."/>
            <person name="Mallez S."/>
            <person name="Becker A."/>
            <person name="Gohl D.M."/>
            <person name="Silverstein K.A.T."/>
            <person name="Koren S."/>
            <person name="Bechman K.B."/>
            <person name="Herman A."/>
            <person name="Abrahante J.E."/>
            <person name="Garbe J."/>
        </authorList>
    </citation>
    <scope>NUCLEOTIDE SEQUENCE</scope>
    <source>
        <strain evidence="2">Duluth1</strain>
        <tissue evidence="2">Whole animal</tissue>
    </source>
</reference>
<evidence type="ECO:0000313" key="3">
    <source>
        <dbReference type="Proteomes" id="UP000828390"/>
    </source>
</evidence>
<name>A0A9D4IZR1_DREPO</name>
<reference evidence="2" key="1">
    <citation type="journal article" date="2019" name="bioRxiv">
        <title>The Genome of the Zebra Mussel, Dreissena polymorpha: A Resource for Invasive Species Research.</title>
        <authorList>
            <person name="McCartney M.A."/>
            <person name="Auch B."/>
            <person name="Kono T."/>
            <person name="Mallez S."/>
            <person name="Zhang Y."/>
            <person name="Obille A."/>
            <person name="Becker A."/>
            <person name="Abrahante J.E."/>
            <person name="Garbe J."/>
            <person name="Badalamenti J.P."/>
            <person name="Herman A."/>
            <person name="Mangelson H."/>
            <person name="Liachko I."/>
            <person name="Sullivan S."/>
            <person name="Sone E.D."/>
            <person name="Koren S."/>
            <person name="Silverstein K.A.T."/>
            <person name="Beckman K.B."/>
            <person name="Gohl D.M."/>
        </authorList>
    </citation>
    <scope>NUCLEOTIDE SEQUENCE</scope>
    <source>
        <strain evidence="2">Duluth1</strain>
        <tissue evidence="2">Whole animal</tissue>
    </source>
</reference>
<protein>
    <recommendedName>
        <fullName evidence="4">Tudor domain-containing protein</fullName>
    </recommendedName>
</protein>
<dbReference type="EMBL" id="JAIWYP010000008">
    <property type="protein sequence ID" value="KAH3790372.1"/>
    <property type="molecule type" value="Genomic_DNA"/>
</dbReference>
<feature type="region of interest" description="Disordered" evidence="1">
    <location>
        <begin position="1"/>
        <end position="20"/>
    </location>
</feature>
<evidence type="ECO:0000313" key="2">
    <source>
        <dbReference type="EMBL" id="KAH3790372.1"/>
    </source>
</evidence>